<accession>A0A5C3NXP1</accession>
<proteinExistence type="predicted"/>
<organism evidence="2 3">
    <name type="scientific">Polyporus arcularius HHB13444</name>
    <dbReference type="NCBI Taxonomy" id="1314778"/>
    <lineage>
        <taxon>Eukaryota</taxon>
        <taxon>Fungi</taxon>
        <taxon>Dikarya</taxon>
        <taxon>Basidiomycota</taxon>
        <taxon>Agaricomycotina</taxon>
        <taxon>Agaricomycetes</taxon>
        <taxon>Polyporales</taxon>
        <taxon>Polyporaceae</taxon>
        <taxon>Polyporus</taxon>
    </lineage>
</organism>
<sequence length="110" mass="12414">MWDDPAKDPYPRMRAVQGDILEHIAERAPTPDSGMSVMTPSESEPESVNSRAQLDEVFMWEATPEDVVTPLVHLWLDIENHFKDDSEIASPVELQEESMGRIVLPLTTNP</sequence>
<dbReference type="Proteomes" id="UP000308197">
    <property type="component" value="Unassembled WGS sequence"/>
</dbReference>
<dbReference type="EMBL" id="ML211550">
    <property type="protein sequence ID" value="TFK81862.1"/>
    <property type="molecule type" value="Genomic_DNA"/>
</dbReference>
<gene>
    <name evidence="2" type="ORF">K466DRAFT_632041</name>
</gene>
<evidence type="ECO:0000313" key="2">
    <source>
        <dbReference type="EMBL" id="TFK81862.1"/>
    </source>
</evidence>
<dbReference type="InParanoid" id="A0A5C3NXP1"/>
<dbReference type="AlphaFoldDB" id="A0A5C3NXP1"/>
<name>A0A5C3NXP1_9APHY</name>
<reference evidence="2 3" key="1">
    <citation type="journal article" date="2019" name="Nat. Ecol. Evol.">
        <title>Megaphylogeny resolves global patterns of mushroom evolution.</title>
        <authorList>
            <person name="Varga T."/>
            <person name="Krizsan K."/>
            <person name="Foldi C."/>
            <person name="Dima B."/>
            <person name="Sanchez-Garcia M."/>
            <person name="Sanchez-Ramirez S."/>
            <person name="Szollosi G.J."/>
            <person name="Szarkandi J.G."/>
            <person name="Papp V."/>
            <person name="Albert L."/>
            <person name="Andreopoulos W."/>
            <person name="Angelini C."/>
            <person name="Antonin V."/>
            <person name="Barry K.W."/>
            <person name="Bougher N.L."/>
            <person name="Buchanan P."/>
            <person name="Buyck B."/>
            <person name="Bense V."/>
            <person name="Catcheside P."/>
            <person name="Chovatia M."/>
            <person name="Cooper J."/>
            <person name="Damon W."/>
            <person name="Desjardin D."/>
            <person name="Finy P."/>
            <person name="Geml J."/>
            <person name="Haridas S."/>
            <person name="Hughes K."/>
            <person name="Justo A."/>
            <person name="Karasinski D."/>
            <person name="Kautmanova I."/>
            <person name="Kiss B."/>
            <person name="Kocsube S."/>
            <person name="Kotiranta H."/>
            <person name="LaButti K.M."/>
            <person name="Lechner B.E."/>
            <person name="Liimatainen K."/>
            <person name="Lipzen A."/>
            <person name="Lukacs Z."/>
            <person name="Mihaltcheva S."/>
            <person name="Morgado L.N."/>
            <person name="Niskanen T."/>
            <person name="Noordeloos M.E."/>
            <person name="Ohm R.A."/>
            <person name="Ortiz-Santana B."/>
            <person name="Ovrebo C."/>
            <person name="Racz N."/>
            <person name="Riley R."/>
            <person name="Savchenko A."/>
            <person name="Shiryaev A."/>
            <person name="Soop K."/>
            <person name="Spirin V."/>
            <person name="Szebenyi C."/>
            <person name="Tomsovsky M."/>
            <person name="Tulloss R.E."/>
            <person name="Uehling J."/>
            <person name="Grigoriev I.V."/>
            <person name="Vagvolgyi C."/>
            <person name="Papp T."/>
            <person name="Martin F.M."/>
            <person name="Miettinen O."/>
            <person name="Hibbett D.S."/>
            <person name="Nagy L.G."/>
        </authorList>
    </citation>
    <scope>NUCLEOTIDE SEQUENCE [LARGE SCALE GENOMIC DNA]</scope>
    <source>
        <strain evidence="2 3">HHB13444</strain>
    </source>
</reference>
<feature type="region of interest" description="Disordered" evidence="1">
    <location>
        <begin position="26"/>
        <end position="50"/>
    </location>
</feature>
<keyword evidence="3" id="KW-1185">Reference proteome</keyword>
<evidence type="ECO:0000256" key="1">
    <source>
        <dbReference type="SAM" id="MobiDB-lite"/>
    </source>
</evidence>
<evidence type="ECO:0000313" key="3">
    <source>
        <dbReference type="Proteomes" id="UP000308197"/>
    </source>
</evidence>
<protein>
    <submittedName>
        <fullName evidence="2">Uncharacterized protein</fullName>
    </submittedName>
</protein>
<feature type="compositionally biased region" description="Polar residues" evidence="1">
    <location>
        <begin position="36"/>
        <end position="50"/>
    </location>
</feature>